<dbReference type="Proteomes" id="UP000494165">
    <property type="component" value="Unassembled WGS sequence"/>
</dbReference>
<accession>A0A8S1CEU2</accession>
<dbReference type="AlphaFoldDB" id="A0A8S1CEU2"/>
<protein>
    <submittedName>
        <fullName evidence="2">Uncharacterized protein</fullName>
    </submittedName>
</protein>
<dbReference type="EMBL" id="CADEPI010000035">
    <property type="protein sequence ID" value="CAB3368069.1"/>
    <property type="molecule type" value="Genomic_DNA"/>
</dbReference>
<sequence length="80" mass="8867">MSAKLLLLFCIILIAGAICEVTRAPSAAPIIKGAVAFDAPKRRNSCGSGRIRIFGRCRRIFSSRSKNEEEVNFSQRKVRI</sequence>
<feature type="signal peptide" evidence="1">
    <location>
        <begin position="1"/>
        <end position="19"/>
    </location>
</feature>
<name>A0A8S1CEU2_9INSE</name>
<evidence type="ECO:0000256" key="1">
    <source>
        <dbReference type="SAM" id="SignalP"/>
    </source>
</evidence>
<proteinExistence type="predicted"/>
<feature type="chain" id="PRO_5035812277" evidence="1">
    <location>
        <begin position="20"/>
        <end position="80"/>
    </location>
</feature>
<organism evidence="2 3">
    <name type="scientific">Cloeon dipterum</name>
    <dbReference type="NCBI Taxonomy" id="197152"/>
    <lineage>
        <taxon>Eukaryota</taxon>
        <taxon>Metazoa</taxon>
        <taxon>Ecdysozoa</taxon>
        <taxon>Arthropoda</taxon>
        <taxon>Hexapoda</taxon>
        <taxon>Insecta</taxon>
        <taxon>Pterygota</taxon>
        <taxon>Palaeoptera</taxon>
        <taxon>Ephemeroptera</taxon>
        <taxon>Pisciforma</taxon>
        <taxon>Baetidae</taxon>
        <taxon>Cloeon</taxon>
    </lineage>
</organism>
<keyword evidence="1" id="KW-0732">Signal</keyword>
<reference evidence="2 3" key="1">
    <citation type="submission" date="2020-04" db="EMBL/GenBank/DDBJ databases">
        <authorList>
            <person name="Alioto T."/>
            <person name="Alioto T."/>
            <person name="Gomez Garrido J."/>
        </authorList>
    </citation>
    <scope>NUCLEOTIDE SEQUENCE [LARGE SCALE GENOMIC DNA]</scope>
</reference>
<comment type="caution">
    <text evidence="2">The sequence shown here is derived from an EMBL/GenBank/DDBJ whole genome shotgun (WGS) entry which is preliminary data.</text>
</comment>
<keyword evidence="3" id="KW-1185">Reference proteome</keyword>
<evidence type="ECO:0000313" key="3">
    <source>
        <dbReference type="Proteomes" id="UP000494165"/>
    </source>
</evidence>
<evidence type="ECO:0000313" key="2">
    <source>
        <dbReference type="EMBL" id="CAB3368069.1"/>
    </source>
</evidence>
<gene>
    <name evidence="2" type="ORF">CLODIP_2_CD08444</name>
</gene>